<evidence type="ECO:0000256" key="4">
    <source>
        <dbReference type="ARBA" id="ARBA00022485"/>
    </source>
</evidence>
<evidence type="ECO:0000256" key="11">
    <source>
        <dbReference type="ARBA" id="ARBA00023163"/>
    </source>
</evidence>
<dbReference type="PANTHER" id="PTHR38839">
    <property type="entry name" value="TRANSCRIPTIONAL REGULATOR WHID-RELATED"/>
    <property type="match status" value="1"/>
</dbReference>
<keyword evidence="6" id="KW-0408">Iron</keyword>
<keyword evidence="10" id="KW-1015">Disulfide bond</keyword>
<comment type="subcellular location">
    <subcellularLocation>
        <location evidence="2">Cytoplasm</location>
    </subcellularLocation>
</comment>
<keyword evidence="8" id="KW-0805">Transcription regulation</keyword>
<name>A0ABU2UHT3_9ACTN</name>
<evidence type="ECO:0000259" key="12">
    <source>
        <dbReference type="PROSITE" id="PS51674"/>
    </source>
</evidence>
<comment type="similarity">
    <text evidence="3">Belongs to the WhiB family.</text>
</comment>
<dbReference type="Proteomes" id="UP001180489">
    <property type="component" value="Unassembled WGS sequence"/>
</dbReference>
<keyword evidence="9" id="KW-0238">DNA-binding</keyword>
<sequence length="111" mass="12286">MTLECETSPDMWFSEGEREIGEVKAVCASCPVREECASLGENEDFGVWGGMTPVERRAAKRFRLLVREEVLNARIRRMQADGLSNSAMARELGIPRKTLTDRLAKAAALAA</sequence>
<evidence type="ECO:0000256" key="5">
    <source>
        <dbReference type="ARBA" id="ARBA00022723"/>
    </source>
</evidence>
<comment type="cofactor">
    <cofactor evidence="1">
        <name>[4Fe-4S] cluster</name>
        <dbReference type="ChEBI" id="CHEBI:49883"/>
    </cofactor>
</comment>
<keyword evidence="4" id="KW-0004">4Fe-4S</keyword>
<keyword evidence="14" id="KW-1185">Reference proteome</keyword>
<dbReference type="EMBL" id="JAVRFF010000011">
    <property type="protein sequence ID" value="MDT0472811.1"/>
    <property type="molecule type" value="Genomic_DNA"/>
</dbReference>
<dbReference type="Pfam" id="PF02467">
    <property type="entry name" value="Whib"/>
    <property type="match status" value="1"/>
</dbReference>
<organism evidence="13 14">
    <name type="scientific">Streptomyces hintoniae</name>
    <dbReference type="NCBI Taxonomy" id="3075521"/>
    <lineage>
        <taxon>Bacteria</taxon>
        <taxon>Bacillati</taxon>
        <taxon>Actinomycetota</taxon>
        <taxon>Actinomycetes</taxon>
        <taxon>Kitasatosporales</taxon>
        <taxon>Streptomycetaceae</taxon>
        <taxon>Streptomyces</taxon>
    </lineage>
</organism>
<gene>
    <name evidence="13" type="ORF">RM863_11815</name>
</gene>
<dbReference type="InterPro" id="IPR003482">
    <property type="entry name" value="Whib"/>
</dbReference>
<keyword evidence="11" id="KW-0804">Transcription</keyword>
<protein>
    <submittedName>
        <fullName evidence="13">WhiB family transcriptional regulator</fullName>
    </submittedName>
</protein>
<evidence type="ECO:0000256" key="2">
    <source>
        <dbReference type="ARBA" id="ARBA00004496"/>
    </source>
</evidence>
<keyword evidence="5" id="KW-0479">Metal-binding</keyword>
<feature type="domain" description="4Fe-4S Wbl-type" evidence="12">
    <location>
        <begin position="4"/>
        <end position="58"/>
    </location>
</feature>
<dbReference type="InterPro" id="IPR034768">
    <property type="entry name" value="4FE4S_WBL"/>
</dbReference>
<evidence type="ECO:0000313" key="14">
    <source>
        <dbReference type="Proteomes" id="UP001180489"/>
    </source>
</evidence>
<dbReference type="RefSeq" id="WP_311634960.1">
    <property type="nucleotide sequence ID" value="NZ_JAVRFF010000011.1"/>
</dbReference>
<evidence type="ECO:0000256" key="7">
    <source>
        <dbReference type="ARBA" id="ARBA00023014"/>
    </source>
</evidence>
<proteinExistence type="inferred from homology"/>
<accession>A0ABU2UHT3</accession>
<evidence type="ECO:0000256" key="6">
    <source>
        <dbReference type="ARBA" id="ARBA00023004"/>
    </source>
</evidence>
<evidence type="ECO:0000256" key="1">
    <source>
        <dbReference type="ARBA" id="ARBA00001966"/>
    </source>
</evidence>
<evidence type="ECO:0000256" key="10">
    <source>
        <dbReference type="ARBA" id="ARBA00023157"/>
    </source>
</evidence>
<dbReference type="PROSITE" id="PS51674">
    <property type="entry name" value="4FE4S_WBL"/>
    <property type="match status" value="1"/>
</dbReference>
<evidence type="ECO:0000256" key="3">
    <source>
        <dbReference type="ARBA" id="ARBA00006597"/>
    </source>
</evidence>
<comment type="caution">
    <text evidence="13">The sequence shown here is derived from an EMBL/GenBank/DDBJ whole genome shotgun (WGS) entry which is preliminary data.</text>
</comment>
<evidence type="ECO:0000256" key="9">
    <source>
        <dbReference type="ARBA" id="ARBA00023125"/>
    </source>
</evidence>
<reference evidence="13" key="1">
    <citation type="submission" date="2024-05" db="EMBL/GenBank/DDBJ databases">
        <title>30 novel species of actinomycetes from the DSMZ collection.</title>
        <authorList>
            <person name="Nouioui I."/>
        </authorList>
    </citation>
    <scope>NUCLEOTIDE SEQUENCE</scope>
    <source>
        <strain evidence="13">DSM 41014</strain>
    </source>
</reference>
<evidence type="ECO:0000256" key="8">
    <source>
        <dbReference type="ARBA" id="ARBA00023015"/>
    </source>
</evidence>
<evidence type="ECO:0000313" key="13">
    <source>
        <dbReference type="EMBL" id="MDT0472811.1"/>
    </source>
</evidence>
<keyword evidence="7" id="KW-0411">Iron-sulfur</keyword>